<dbReference type="GO" id="GO:0004512">
    <property type="term" value="F:inositol-3-phosphate synthase activity"/>
    <property type="evidence" value="ECO:0007669"/>
    <property type="project" value="UniProtKB-EC"/>
</dbReference>
<proteinExistence type="predicted"/>
<keyword evidence="2" id="KW-1185">Reference proteome</keyword>
<reference evidence="1 2" key="1">
    <citation type="submission" date="2024-05" db="EMBL/GenBank/DDBJ databases">
        <title>A draft genome resource for the thread blight pathogen Marasmius tenuissimus strain MS-2.</title>
        <authorList>
            <person name="Yulfo-Soto G.E."/>
            <person name="Baruah I.K."/>
            <person name="Amoako-Attah I."/>
            <person name="Bukari Y."/>
            <person name="Meinhardt L.W."/>
            <person name="Bailey B.A."/>
            <person name="Cohen S.P."/>
        </authorList>
    </citation>
    <scope>NUCLEOTIDE SEQUENCE [LARGE SCALE GENOMIC DNA]</scope>
    <source>
        <strain evidence="1 2">MS-2</strain>
    </source>
</reference>
<protein>
    <submittedName>
        <fullName evidence="1">Myo-inositol-1-phosphate synthase</fullName>
        <ecNumber evidence="1">5.5.1.4</ecNumber>
    </submittedName>
</protein>
<accession>A0ABR2Z5T6</accession>
<evidence type="ECO:0000313" key="2">
    <source>
        <dbReference type="Proteomes" id="UP001437256"/>
    </source>
</evidence>
<dbReference type="Proteomes" id="UP001437256">
    <property type="component" value="Unassembled WGS sequence"/>
</dbReference>
<organism evidence="1 2">
    <name type="scientific">Marasmius tenuissimus</name>
    <dbReference type="NCBI Taxonomy" id="585030"/>
    <lineage>
        <taxon>Eukaryota</taxon>
        <taxon>Fungi</taxon>
        <taxon>Dikarya</taxon>
        <taxon>Basidiomycota</taxon>
        <taxon>Agaricomycotina</taxon>
        <taxon>Agaricomycetes</taxon>
        <taxon>Agaricomycetidae</taxon>
        <taxon>Agaricales</taxon>
        <taxon>Marasmiineae</taxon>
        <taxon>Marasmiaceae</taxon>
        <taxon>Marasmius</taxon>
    </lineage>
</organism>
<comment type="caution">
    <text evidence="1">The sequence shown here is derived from an EMBL/GenBank/DDBJ whole genome shotgun (WGS) entry which is preliminary data.</text>
</comment>
<dbReference type="EC" id="5.5.1.4" evidence="1"/>
<evidence type="ECO:0000313" key="1">
    <source>
        <dbReference type="EMBL" id="KAL0056584.1"/>
    </source>
</evidence>
<keyword evidence="1" id="KW-0413">Isomerase</keyword>
<dbReference type="EMBL" id="JBBXMP010001275">
    <property type="protein sequence ID" value="KAL0056584.1"/>
    <property type="molecule type" value="Genomic_DNA"/>
</dbReference>
<gene>
    <name evidence="1" type="primary">INO1_2</name>
    <name evidence="1" type="ORF">AAF712_016811</name>
</gene>
<name>A0ABR2Z5T6_9AGAR</name>
<sequence>MWVGLRGASRLGLGVPIGKGEHPANHIVAIQYVSTVPIWRETSTSTIPPAAGGRLIIKMCELALSLIVDFAIITQLLAFAQHSKVSEESTAHLT</sequence>